<dbReference type="Proteomes" id="UP001231189">
    <property type="component" value="Unassembled WGS sequence"/>
</dbReference>
<evidence type="ECO:0000313" key="1">
    <source>
        <dbReference type="EMBL" id="KAK1683824.1"/>
    </source>
</evidence>
<sequence>MAGTPVTYDELTEDHKKNYDAIKSQFEADLIGSFERTRSHGVRWKGFSPEGVLDGSLLNSLERIAVRVVQEIMKHQYSPSGPTLGTHQGEIPLYTRPQLPFTLAASEQQASPAYVVYKSLTGPAFGWYTVATRFSPDGSNSKSSFTCNITPRLPRLALPISRRCGEARRNGVEYIQRFRTVRNRCYSVRLNEKEVVELAALGLAAPLKDLALQADYNSLAHMVQKLTLYEQRHPELYQDKFIKRPITLVETAEVEDPEDQEVAVAEWARGQSLCPANG</sequence>
<gene>
    <name evidence="1" type="ORF">QYE76_044672</name>
</gene>
<keyword evidence="2" id="KW-1185">Reference proteome</keyword>
<proteinExistence type="predicted"/>
<comment type="caution">
    <text evidence="1">The sequence shown here is derived from an EMBL/GenBank/DDBJ whole genome shotgun (WGS) entry which is preliminary data.</text>
</comment>
<accession>A0AAD8WXA6</accession>
<name>A0AAD8WXA6_LOLMU</name>
<dbReference type="EMBL" id="JAUUTY010000002">
    <property type="protein sequence ID" value="KAK1683824.1"/>
    <property type="molecule type" value="Genomic_DNA"/>
</dbReference>
<organism evidence="1 2">
    <name type="scientific">Lolium multiflorum</name>
    <name type="common">Italian ryegrass</name>
    <name type="synonym">Lolium perenne subsp. multiflorum</name>
    <dbReference type="NCBI Taxonomy" id="4521"/>
    <lineage>
        <taxon>Eukaryota</taxon>
        <taxon>Viridiplantae</taxon>
        <taxon>Streptophyta</taxon>
        <taxon>Embryophyta</taxon>
        <taxon>Tracheophyta</taxon>
        <taxon>Spermatophyta</taxon>
        <taxon>Magnoliopsida</taxon>
        <taxon>Liliopsida</taxon>
        <taxon>Poales</taxon>
        <taxon>Poaceae</taxon>
        <taxon>BOP clade</taxon>
        <taxon>Pooideae</taxon>
        <taxon>Poodae</taxon>
        <taxon>Poeae</taxon>
        <taxon>Poeae Chloroplast Group 2 (Poeae type)</taxon>
        <taxon>Loliodinae</taxon>
        <taxon>Loliinae</taxon>
        <taxon>Lolium</taxon>
    </lineage>
</organism>
<protein>
    <submittedName>
        <fullName evidence="1">Uncharacterized protein</fullName>
    </submittedName>
</protein>
<dbReference type="AlphaFoldDB" id="A0AAD8WXA6"/>
<evidence type="ECO:0000313" key="2">
    <source>
        <dbReference type="Proteomes" id="UP001231189"/>
    </source>
</evidence>
<reference evidence="1" key="1">
    <citation type="submission" date="2023-07" db="EMBL/GenBank/DDBJ databases">
        <title>A chromosome-level genome assembly of Lolium multiflorum.</title>
        <authorList>
            <person name="Chen Y."/>
            <person name="Copetti D."/>
            <person name="Kolliker R."/>
            <person name="Studer B."/>
        </authorList>
    </citation>
    <scope>NUCLEOTIDE SEQUENCE</scope>
    <source>
        <strain evidence="1">02402/16</strain>
        <tissue evidence="1">Leaf</tissue>
    </source>
</reference>